<evidence type="ECO:0000313" key="2">
    <source>
        <dbReference type="EMBL" id="MCO4294672.1"/>
    </source>
</evidence>
<proteinExistence type="predicted"/>
<comment type="caution">
    <text evidence="2">The sequence shown here is derived from an EMBL/GenBank/DDBJ whole genome shotgun (WGS) entry which is preliminary data.</text>
</comment>
<name>A0A9X2F4P9_9SPHI</name>
<dbReference type="AlphaFoldDB" id="A0A9X2F4P9"/>
<keyword evidence="1" id="KW-0732">Signal</keyword>
<sequence>MGSKHFAKLLFIASNLFSLFSYGQWSVSGTLEGQFDDYNRFSIGSCLVSDMTVKYKLNTMASEPSVLLNFKWQAYDPDNDNCLSKEAFEMFIEVQVDGKYVYIPTIGVLGATPKGNNTWGYNPFASSPTWDKLFLLSVNGIKAGSTEGRVYVERDIAKNYWSSGIMEVTSILIIDRSGKKKSIQ</sequence>
<protein>
    <recommendedName>
        <fullName evidence="4">EF-hand domain-containing protein</fullName>
    </recommendedName>
</protein>
<accession>A0A9X2F4P9</accession>
<dbReference type="Proteomes" id="UP001155182">
    <property type="component" value="Unassembled WGS sequence"/>
</dbReference>
<dbReference type="EMBL" id="JAMWYS010000058">
    <property type="protein sequence ID" value="MCO4294672.1"/>
    <property type="molecule type" value="Genomic_DNA"/>
</dbReference>
<gene>
    <name evidence="2" type="ORF">NF867_17555</name>
</gene>
<reference evidence="2" key="1">
    <citation type="submission" date="2022-06" db="EMBL/GenBank/DDBJ databases">
        <title>Solitalea sp. MAHUQ-68 isolated from rhizospheric soil.</title>
        <authorList>
            <person name="Huq M.A."/>
        </authorList>
    </citation>
    <scope>NUCLEOTIDE SEQUENCE</scope>
    <source>
        <strain evidence="2">MAHUQ-68</strain>
    </source>
</reference>
<evidence type="ECO:0008006" key="4">
    <source>
        <dbReference type="Google" id="ProtNLM"/>
    </source>
</evidence>
<evidence type="ECO:0000256" key="1">
    <source>
        <dbReference type="SAM" id="SignalP"/>
    </source>
</evidence>
<feature type="chain" id="PRO_5040758341" description="EF-hand domain-containing protein" evidence="1">
    <location>
        <begin position="24"/>
        <end position="184"/>
    </location>
</feature>
<organism evidence="2 3">
    <name type="scientific">Solitalea agri</name>
    <dbReference type="NCBI Taxonomy" id="2953739"/>
    <lineage>
        <taxon>Bacteria</taxon>
        <taxon>Pseudomonadati</taxon>
        <taxon>Bacteroidota</taxon>
        <taxon>Sphingobacteriia</taxon>
        <taxon>Sphingobacteriales</taxon>
        <taxon>Sphingobacteriaceae</taxon>
        <taxon>Solitalea</taxon>
    </lineage>
</organism>
<evidence type="ECO:0000313" key="3">
    <source>
        <dbReference type="Proteomes" id="UP001155182"/>
    </source>
</evidence>
<keyword evidence="3" id="KW-1185">Reference proteome</keyword>
<dbReference type="RefSeq" id="WP_252589703.1">
    <property type="nucleotide sequence ID" value="NZ_JAMWYS010000058.1"/>
</dbReference>
<feature type="signal peptide" evidence="1">
    <location>
        <begin position="1"/>
        <end position="23"/>
    </location>
</feature>